<dbReference type="InterPro" id="IPR044023">
    <property type="entry name" value="Ig_7"/>
</dbReference>
<dbReference type="InterPro" id="IPR026444">
    <property type="entry name" value="Secre_tail"/>
</dbReference>
<dbReference type="EMBL" id="PQNY01000004">
    <property type="protein sequence ID" value="POS02445.1"/>
    <property type="molecule type" value="Genomic_DNA"/>
</dbReference>
<dbReference type="NCBIfam" id="TIGR04183">
    <property type="entry name" value="Por_Secre_tail"/>
    <property type="match status" value="1"/>
</dbReference>
<feature type="domain" description="Secretion system C-terminal sorting" evidence="2">
    <location>
        <begin position="2187"/>
        <end position="2253"/>
    </location>
</feature>
<keyword evidence="5" id="KW-1185">Reference proteome</keyword>
<evidence type="ECO:0000259" key="2">
    <source>
        <dbReference type="Pfam" id="PF18962"/>
    </source>
</evidence>
<evidence type="ECO:0000313" key="5">
    <source>
        <dbReference type="Proteomes" id="UP000237056"/>
    </source>
</evidence>
<dbReference type="Pfam" id="PF18962">
    <property type="entry name" value="Por_Secre_tail"/>
    <property type="match status" value="1"/>
</dbReference>
<evidence type="ECO:0000259" key="3">
    <source>
        <dbReference type="Pfam" id="PF19081"/>
    </source>
</evidence>
<reference evidence="4 5" key="1">
    <citation type="submission" date="2018-01" db="EMBL/GenBank/DDBJ databases">
        <title>Genomic Encyclopedia of Type Strains, Phase I: the one thousand microbial genomes (KMG-I) project.</title>
        <authorList>
            <person name="Goeker M."/>
        </authorList>
    </citation>
    <scope>NUCLEOTIDE SEQUENCE [LARGE SCALE GENOMIC DNA]</scope>
    <source>
        <strain evidence="4 5">DSM 17960</strain>
    </source>
</reference>
<dbReference type="Gene3D" id="2.60.40.2700">
    <property type="match status" value="1"/>
</dbReference>
<evidence type="ECO:0000256" key="1">
    <source>
        <dbReference type="ARBA" id="ARBA00022729"/>
    </source>
</evidence>
<feature type="domain" description="Ig-like" evidence="3">
    <location>
        <begin position="1780"/>
        <end position="1859"/>
    </location>
</feature>
<dbReference type="Proteomes" id="UP000237056">
    <property type="component" value="Unassembled WGS sequence"/>
</dbReference>
<dbReference type="RefSeq" id="WP_103725498.1">
    <property type="nucleotide sequence ID" value="NZ_PQNY01000004.1"/>
</dbReference>
<organism evidence="4 5">
    <name type="scientific">Flavobacterium croceum DSM 17960</name>
    <dbReference type="NCBI Taxonomy" id="1121886"/>
    <lineage>
        <taxon>Bacteria</taxon>
        <taxon>Pseudomonadati</taxon>
        <taxon>Bacteroidota</taxon>
        <taxon>Flavobacteriia</taxon>
        <taxon>Flavobacteriales</taxon>
        <taxon>Flavobacteriaceae</taxon>
        <taxon>Flavobacterium</taxon>
    </lineage>
</organism>
<comment type="caution">
    <text evidence="4">The sequence shown here is derived from an EMBL/GenBank/DDBJ whole genome shotgun (WGS) entry which is preliminary data.</text>
</comment>
<dbReference type="Pfam" id="PF19081">
    <property type="entry name" value="Ig_7"/>
    <property type="match status" value="4"/>
</dbReference>
<dbReference type="OrthoDB" id="1447704at2"/>
<keyword evidence="1" id="KW-0732">Signal</keyword>
<accession>A0A2S4N9T7</accession>
<feature type="domain" description="Ig-like" evidence="3">
    <location>
        <begin position="1943"/>
        <end position="2018"/>
    </location>
</feature>
<proteinExistence type="predicted"/>
<feature type="domain" description="Ig-like" evidence="3">
    <location>
        <begin position="1203"/>
        <end position="1260"/>
    </location>
</feature>
<feature type="domain" description="Ig-like" evidence="3">
    <location>
        <begin position="2021"/>
        <end position="2091"/>
    </location>
</feature>
<evidence type="ECO:0000313" key="4">
    <source>
        <dbReference type="EMBL" id="POS02445.1"/>
    </source>
</evidence>
<sequence>MMNYYNFGRKTMFSSEKSSSEIKVTGTLFRWCLMMLIVVGSFFSMSYAQTTYYSKSTATDFSDVNSWGTATDGTGTAPATISNADNFVVQNNAVMTMSASTTVRQLTITSGSLTVSANTLTVQIASQKSSSLLINGGTLNVSGGNVNIDGYLSFTSGFFNQSGGTITVDPNNGGATATSTTSSQYTLNITSSNGVNWTGGSLVLLDPPASTSTSHYSIYYSTSVSSEVSTNHTLKFGDGVSADAGGSTSGFYIYNYVGSGKLNFGNVEINNPTGTNRVVKLYTYSNGIKGNLVITAGELDQNSIGLFVGGNIINNGTHTASSTLTFAMPLGTSSVVNTVAQTVSGSGVFRNLTTSPTANFNAITINNSSAGGVTFAGYNNIASQPANSVSVSGTLTFTSGRISTSGSAKFILGVSTPSAGTLSYTSGGFTSGTTFGRWFTATGTGSSFTAGADVTSATSRYPFVDANNQLRSAWIERVSPTAAAGILGVTYSNISGTTTGTYTDGATILDTKANDTWAVSVIQGTPTAATSFKIQMQAPGIFGGALLNASTRVLKATSNTFVGTHEAGTTTPGGHRITLTAADLTAEPFSLAINAVDIPFASVATGDWNVATTWNKGTVPTCSDPVTIASGHTVTVNSAANVAKNLTINSGATLAVTSGDLTVGCTLNNNPLTNNGTLTVSGGVLNINGNLMNNAGSTFNQSGGNINVDGSDGTTANSVATGTPLVRVTATAVSNLNLTGGTLTIVDPHYGTSTSDYALSISQGGGYNSASANHTVKFGNGVSTTAGGHTNGFYVYLFPGSYYYGLGNVTVDALTGTNRFVKTTSTVSIAGNLTITTGEYQLASTHYIAGNITNAGTLTSTSTLNLSGFNGSASIPSTTAQTISGSGVFQNLSTASTASLTSLTINNSNATGVTLSVPLSVSGTLTLTQGLINTSSTSLLTLGTATAAGTLSGGSATAYVKGPFARTIASANANTNYILYPVGKAAYAPISLAPTTTAVTNMKAEAFDSNTGTTDASITSLSTTRRWEAPLVSGTITDINVKLGDAGITATNIPVQAPTASGQYTNSFGSVATYTAGTPNTTQSNTVVLAANYTGFLSYALSNACSGTPTPGNTISSANAICLGSTVTLSLQNTTPGTGVTYQWQSSPDGTSYTDIPSATATTYVVTPTDMTYYQCKVTCAAGPSTGISTPVQITFSNQVTGTTPASRCGSGTVTLGATGSTGSTVKWYDAATGGVALASGNSFTTPTIAATTTYYAAAETVSINNTTLGSTAALSSTFTTSSTNGGMVFNTTVPNVQINSADIYVSGTGDMTFALRTSAGTDIATTTIVGVVGSSTALTTVTFPSSFVIPNPGNGYYLICTSKGASQTWYYQTGSYPYSTAGVSITGGYGWSSTTTYSTDLRCIHKINFQIPLACSSSRVPVVATVTPPPAFALSASTATICAGSTSTAITVATGASDYDTYSWSPATGVSGNATTGWTFNPTATTTYILTASQSAGNLCSTTATVTVTVNPVPSAITITPATGSVCVNNIQQLSATGGTISNVSILTENFNGATNNWNAVNNSTGGTPANSAWTLRANNYVYSSTTFTSNDASQFYMTNGDSQGSGGTNSTLLESPSFSTVNFTDATLSFYQYYRVNSGNAKVQYTIDGTTWNDLATYTATDGTATGFVQKTIALPAAALNQSSVKVRFNYSDTYGWYWAVDNVSISGTQTTSLTWSPTTNLYTDATATTAYTAGSSATSVYFKSNTAGGPTTYTVTATSPLGCTTTATVNVTVNALPTVVTVAPAAVCLPGTVNLTAASVTTGSDAGLTFTYFTDAAATTALATPSAVATSGTYYIKGTNANGCSSIASVVVTINPLPTVVTVAPAAVCAPATVDLTASSVTTGSDAGLTFTYFTDAAATTALATPSAVTTSGTYYIKGTNANGCSSVASVVVTVNTTAAPTGTASQTFCGSANLSQLQVTGTGIRWYSAATAGTEYPSALWSSIGLVNGTTYYASQTVNGCESTTRFAVTAVVNAVPSAPNASAQSFCNVATVANLVPNGANFMWYSSATGGTALSSTDALATGTYYVSQVNNGCESTRTSVSVTINTTVAPTGSASQSFTVNSLSEATIASIVVNGTNLVWYPTQADAVAGTNAIPTTTQLVSGTTYFVTQTVNGCTSAPFPVTVTVTLGTAENVIKDLKYYPNPVIDNLFIENSQNISKIEVYNINGQVLKNNTNNDVNATVDFSMYPTGTYFVKVSADNGTQTIKVVKK</sequence>
<protein>
    <submittedName>
        <fullName evidence="4">Putative secreted protein (Por secretion system target)</fullName>
    </submittedName>
</protein>
<gene>
    <name evidence="4" type="ORF">Q361_104167</name>
</gene>
<name>A0A2S4N9T7_9FLAO</name>